<accession>A0A392RH09</accession>
<comment type="caution">
    <text evidence="1">The sequence shown here is derived from an EMBL/GenBank/DDBJ whole genome shotgun (WGS) entry which is preliminary data.</text>
</comment>
<name>A0A392RH09_9FABA</name>
<keyword evidence="2" id="KW-1185">Reference proteome</keyword>
<reference evidence="1 2" key="1">
    <citation type="journal article" date="2018" name="Front. Plant Sci.">
        <title>Red Clover (Trifolium pratense) and Zigzag Clover (T. medium) - A Picture of Genomic Similarities and Differences.</title>
        <authorList>
            <person name="Dluhosova J."/>
            <person name="Istvanek J."/>
            <person name="Nedelnik J."/>
            <person name="Repkova J."/>
        </authorList>
    </citation>
    <scope>NUCLEOTIDE SEQUENCE [LARGE SCALE GENOMIC DNA]</scope>
    <source>
        <strain evidence="2">cv. 10/8</strain>
        <tissue evidence="1">Leaf</tissue>
    </source>
</reference>
<feature type="non-terminal residue" evidence="1">
    <location>
        <position position="138"/>
    </location>
</feature>
<protein>
    <submittedName>
        <fullName evidence="1">Uncharacterized protein</fullName>
    </submittedName>
</protein>
<evidence type="ECO:0000313" key="2">
    <source>
        <dbReference type="Proteomes" id="UP000265520"/>
    </source>
</evidence>
<organism evidence="1 2">
    <name type="scientific">Trifolium medium</name>
    <dbReference type="NCBI Taxonomy" id="97028"/>
    <lineage>
        <taxon>Eukaryota</taxon>
        <taxon>Viridiplantae</taxon>
        <taxon>Streptophyta</taxon>
        <taxon>Embryophyta</taxon>
        <taxon>Tracheophyta</taxon>
        <taxon>Spermatophyta</taxon>
        <taxon>Magnoliopsida</taxon>
        <taxon>eudicotyledons</taxon>
        <taxon>Gunneridae</taxon>
        <taxon>Pentapetalae</taxon>
        <taxon>rosids</taxon>
        <taxon>fabids</taxon>
        <taxon>Fabales</taxon>
        <taxon>Fabaceae</taxon>
        <taxon>Papilionoideae</taxon>
        <taxon>50 kb inversion clade</taxon>
        <taxon>NPAAA clade</taxon>
        <taxon>Hologalegina</taxon>
        <taxon>IRL clade</taxon>
        <taxon>Trifolieae</taxon>
        <taxon>Trifolium</taxon>
    </lineage>
</organism>
<evidence type="ECO:0000313" key="1">
    <source>
        <dbReference type="EMBL" id="MCI34875.1"/>
    </source>
</evidence>
<dbReference type="Proteomes" id="UP000265520">
    <property type="component" value="Unassembled WGS sequence"/>
</dbReference>
<proteinExistence type="predicted"/>
<feature type="non-terminal residue" evidence="1">
    <location>
        <position position="1"/>
    </location>
</feature>
<dbReference type="EMBL" id="LXQA010217920">
    <property type="protein sequence ID" value="MCI34875.1"/>
    <property type="molecule type" value="Genomic_DNA"/>
</dbReference>
<dbReference type="AlphaFoldDB" id="A0A392RH09"/>
<sequence length="138" mass="15239">KDGQVATVNEDIAAARKCFEATTKNLNTVTTLKKKKKAEQPTHAVNSIRSPNLVDLDAQLTKKENKEEKLKDKEPGTEKIYRPIPDGDFEIIPLGEDPTKGIKIGTGLPNLVKRQLEACLKENVELFAWSAAEMPGID</sequence>